<dbReference type="PRINTS" id="PR01040">
    <property type="entry name" value="TRNASYNTHTYR"/>
</dbReference>
<dbReference type="GO" id="GO:0006437">
    <property type="term" value="P:tyrosyl-tRNA aminoacylation"/>
    <property type="evidence" value="ECO:0007669"/>
    <property type="project" value="UniProtKB-UniRule"/>
</dbReference>
<evidence type="ECO:0000259" key="12">
    <source>
        <dbReference type="Pfam" id="PF22421"/>
    </source>
</evidence>
<evidence type="ECO:0000256" key="6">
    <source>
        <dbReference type="ARBA" id="ARBA00022917"/>
    </source>
</evidence>
<dbReference type="GO" id="GO:0005524">
    <property type="term" value="F:ATP binding"/>
    <property type="evidence" value="ECO:0007669"/>
    <property type="project" value="UniProtKB-KW"/>
</dbReference>
<organism evidence="13 14">
    <name type="scientific">Candidatus Magasanikbacteria bacterium CG_4_10_14_0_2_um_filter_41_31</name>
    <dbReference type="NCBI Taxonomy" id="1974639"/>
    <lineage>
        <taxon>Bacteria</taxon>
        <taxon>Candidatus Magasanikiibacteriota</taxon>
    </lineage>
</organism>
<evidence type="ECO:0000256" key="8">
    <source>
        <dbReference type="ARBA" id="ARBA00048248"/>
    </source>
</evidence>
<gene>
    <name evidence="13" type="ORF">COX83_02300</name>
</gene>
<keyword evidence="2 11" id="KW-0436">Ligase</keyword>
<evidence type="ECO:0000256" key="1">
    <source>
        <dbReference type="ARBA" id="ARBA00013160"/>
    </source>
</evidence>
<evidence type="ECO:0000313" key="14">
    <source>
        <dbReference type="Proteomes" id="UP000230078"/>
    </source>
</evidence>
<dbReference type="Pfam" id="PF22421">
    <property type="entry name" value="SYY_C-terminal"/>
    <property type="match status" value="1"/>
</dbReference>
<keyword evidence="6 11" id="KW-0648">Protein biosynthesis</keyword>
<evidence type="ECO:0000256" key="10">
    <source>
        <dbReference type="PROSITE-ProRule" id="PRU00182"/>
    </source>
</evidence>
<proteinExistence type="inferred from homology"/>
<dbReference type="SUPFAM" id="SSF52374">
    <property type="entry name" value="Nucleotidylyl transferase"/>
    <property type="match status" value="1"/>
</dbReference>
<dbReference type="PANTHER" id="PTHR11766:SF1">
    <property type="entry name" value="TYROSINE--TRNA LIGASE"/>
    <property type="match status" value="1"/>
</dbReference>
<dbReference type="Gene3D" id="1.10.240.10">
    <property type="entry name" value="Tyrosyl-Transfer RNA Synthetase"/>
    <property type="match status" value="1"/>
</dbReference>
<dbReference type="CDD" id="cd00805">
    <property type="entry name" value="TyrRS_core"/>
    <property type="match status" value="1"/>
</dbReference>
<dbReference type="Gene3D" id="3.40.50.620">
    <property type="entry name" value="HUPs"/>
    <property type="match status" value="1"/>
</dbReference>
<dbReference type="InterPro" id="IPR002307">
    <property type="entry name" value="Tyr-tRNA-ligase"/>
</dbReference>
<dbReference type="InterPro" id="IPR054608">
    <property type="entry name" value="SYY-like_C"/>
</dbReference>
<dbReference type="Pfam" id="PF00579">
    <property type="entry name" value="tRNA-synt_1b"/>
    <property type="match status" value="1"/>
</dbReference>
<name>A0A2M7V444_9BACT</name>
<evidence type="ECO:0000256" key="11">
    <source>
        <dbReference type="RuleBase" id="RU363036"/>
    </source>
</evidence>
<evidence type="ECO:0000256" key="7">
    <source>
        <dbReference type="ARBA" id="ARBA00023146"/>
    </source>
</evidence>
<dbReference type="AlphaFoldDB" id="A0A2M7V444"/>
<dbReference type="PANTHER" id="PTHR11766">
    <property type="entry name" value="TYROSYL-TRNA SYNTHETASE"/>
    <property type="match status" value="1"/>
</dbReference>
<accession>A0A2M7V444</accession>
<protein>
    <recommendedName>
        <fullName evidence="1 9">Tyrosine--tRNA ligase</fullName>
        <ecNumber evidence="1 9">6.1.1.1</ecNumber>
    </recommendedName>
</protein>
<dbReference type="InterPro" id="IPR002305">
    <property type="entry name" value="aa-tRNA-synth_Ic"/>
</dbReference>
<dbReference type="GO" id="GO:0005829">
    <property type="term" value="C:cytosol"/>
    <property type="evidence" value="ECO:0007669"/>
    <property type="project" value="TreeGrafter"/>
</dbReference>
<reference evidence="14" key="1">
    <citation type="submission" date="2017-09" db="EMBL/GenBank/DDBJ databases">
        <title>Depth-based differentiation of microbial function through sediment-hosted aquifers and enrichment of novel symbionts in the deep terrestrial subsurface.</title>
        <authorList>
            <person name="Probst A.J."/>
            <person name="Ladd B."/>
            <person name="Jarett J.K."/>
            <person name="Geller-Mcgrath D.E."/>
            <person name="Sieber C.M.K."/>
            <person name="Emerson J.B."/>
            <person name="Anantharaman K."/>
            <person name="Thomas B.C."/>
            <person name="Malmstrom R."/>
            <person name="Stieglmeier M."/>
            <person name="Klingl A."/>
            <person name="Woyke T."/>
            <person name="Ryan C.M."/>
            <person name="Banfield J.F."/>
        </authorList>
    </citation>
    <scope>NUCLEOTIDE SEQUENCE [LARGE SCALE GENOMIC DNA]</scope>
</reference>
<dbReference type="GO" id="GO:0003723">
    <property type="term" value="F:RNA binding"/>
    <property type="evidence" value="ECO:0007669"/>
    <property type="project" value="UniProtKB-KW"/>
</dbReference>
<dbReference type="InterPro" id="IPR024088">
    <property type="entry name" value="Tyr-tRNA-ligase_bac-type"/>
</dbReference>
<dbReference type="CDD" id="cd00165">
    <property type="entry name" value="S4"/>
    <property type="match status" value="1"/>
</dbReference>
<dbReference type="EC" id="6.1.1.1" evidence="1 9"/>
<evidence type="ECO:0000313" key="13">
    <source>
        <dbReference type="EMBL" id="PIZ93300.1"/>
    </source>
</evidence>
<keyword evidence="7 11" id="KW-0030">Aminoacyl-tRNA synthetase</keyword>
<dbReference type="InterPro" id="IPR014729">
    <property type="entry name" value="Rossmann-like_a/b/a_fold"/>
</dbReference>
<keyword evidence="3 11" id="KW-0547">Nucleotide-binding</keyword>
<dbReference type="InterPro" id="IPR036986">
    <property type="entry name" value="S4_RNA-bd_sf"/>
</dbReference>
<comment type="similarity">
    <text evidence="11">Belongs to the class-I aminoacyl-tRNA synthetase family.</text>
</comment>
<sequence>MTISTDKNKIIELLTRGVEEIIDRKHLLEKLESGKELRVKLGIDPTSANIHLGRSIPLLKLRDFQELGHKVVFIVGDATGVIGDTSDKDSERPMLTREDVEKNLASYKEQVGKILDLKKIEFRHNSEWLNKLSYEEIGEHANVFSLAEFISRDNIRRRLEAGTRVSLREVLYPLMQGYDSVAIKADVELGGTDQRFNLLAGRTLQAHFGQEAQDIIMNPLVAGTDGRKMSSSWGNTVNLTDAPDDMFGKIMSVPDDLIIPYFTYMTRVPMEEVEQYTQAMRDGANPRNYKMLLGKAIVSFYSSVEDAEKAEANFISTFTNKQVPDEMPDLAPMSANIVDVLVEAGFATSKGDARRAIDGNGVRVNDEVVSSYDVAVTSGDIVNKGKRSFIRIV</sequence>
<keyword evidence="4 11" id="KW-0067">ATP-binding</keyword>
<evidence type="ECO:0000256" key="3">
    <source>
        <dbReference type="ARBA" id="ARBA00022741"/>
    </source>
</evidence>
<evidence type="ECO:0000256" key="5">
    <source>
        <dbReference type="ARBA" id="ARBA00022884"/>
    </source>
</evidence>
<dbReference type="Gene3D" id="3.10.290.10">
    <property type="entry name" value="RNA-binding S4 domain"/>
    <property type="match status" value="1"/>
</dbReference>
<dbReference type="PROSITE" id="PS50889">
    <property type="entry name" value="S4"/>
    <property type="match status" value="1"/>
</dbReference>
<feature type="domain" description="Tyrosine--tRNA ligase SYY-like C-terminal" evidence="12">
    <location>
        <begin position="325"/>
        <end position="382"/>
    </location>
</feature>
<comment type="caution">
    <text evidence="13">The sequence shown here is derived from an EMBL/GenBank/DDBJ whole genome shotgun (WGS) entry which is preliminary data.</text>
</comment>
<dbReference type="SUPFAM" id="SSF55174">
    <property type="entry name" value="Alpha-L RNA-binding motif"/>
    <property type="match status" value="1"/>
</dbReference>
<dbReference type="NCBIfam" id="TIGR00234">
    <property type="entry name" value="tyrS"/>
    <property type="match status" value="1"/>
</dbReference>
<dbReference type="Proteomes" id="UP000230078">
    <property type="component" value="Unassembled WGS sequence"/>
</dbReference>
<evidence type="ECO:0000256" key="9">
    <source>
        <dbReference type="NCBIfam" id="TIGR00234"/>
    </source>
</evidence>
<comment type="catalytic activity">
    <reaction evidence="8">
        <text>tRNA(Tyr) + L-tyrosine + ATP = L-tyrosyl-tRNA(Tyr) + AMP + diphosphate + H(+)</text>
        <dbReference type="Rhea" id="RHEA:10220"/>
        <dbReference type="Rhea" id="RHEA-COMP:9706"/>
        <dbReference type="Rhea" id="RHEA-COMP:9707"/>
        <dbReference type="ChEBI" id="CHEBI:15378"/>
        <dbReference type="ChEBI" id="CHEBI:30616"/>
        <dbReference type="ChEBI" id="CHEBI:33019"/>
        <dbReference type="ChEBI" id="CHEBI:58315"/>
        <dbReference type="ChEBI" id="CHEBI:78442"/>
        <dbReference type="ChEBI" id="CHEBI:78536"/>
        <dbReference type="ChEBI" id="CHEBI:456215"/>
        <dbReference type="EC" id="6.1.1.1"/>
    </reaction>
</comment>
<keyword evidence="5 10" id="KW-0694">RNA-binding</keyword>
<evidence type="ECO:0000256" key="2">
    <source>
        <dbReference type="ARBA" id="ARBA00022598"/>
    </source>
</evidence>
<dbReference type="EMBL" id="PFPI01000030">
    <property type="protein sequence ID" value="PIZ93300.1"/>
    <property type="molecule type" value="Genomic_DNA"/>
</dbReference>
<dbReference type="GO" id="GO:0004831">
    <property type="term" value="F:tyrosine-tRNA ligase activity"/>
    <property type="evidence" value="ECO:0007669"/>
    <property type="project" value="UniProtKB-UniRule"/>
</dbReference>
<evidence type="ECO:0000256" key="4">
    <source>
        <dbReference type="ARBA" id="ARBA00022840"/>
    </source>
</evidence>